<dbReference type="InterPro" id="IPR045851">
    <property type="entry name" value="AMP-bd_C_sf"/>
</dbReference>
<dbReference type="Gene3D" id="3.30.300.30">
    <property type="match status" value="1"/>
</dbReference>
<dbReference type="SUPFAM" id="SSF56801">
    <property type="entry name" value="Acetyl-CoA synthetase-like"/>
    <property type="match status" value="1"/>
</dbReference>
<dbReference type="SUPFAM" id="SSF47336">
    <property type="entry name" value="ACP-like"/>
    <property type="match status" value="1"/>
</dbReference>
<evidence type="ECO:0000256" key="6">
    <source>
        <dbReference type="ARBA" id="ARBA00023098"/>
    </source>
</evidence>
<evidence type="ECO:0000256" key="1">
    <source>
        <dbReference type="ARBA" id="ARBA00006432"/>
    </source>
</evidence>
<dbReference type="PANTHER" id="PTHR22754:SF32">
    <property type="entry name" value="DISCO-INTERACTING PROTEIN 2"/>
    <property type="match status" value="1"/>
</dbReference>
<dbReference type="PROSITE" id="PS00455">
    <property type="entry name" value="AMP_BINDING"/>
    <property type="match status" value="1"/>
</dbReference>
<dbReference type="InterPro" id="IPR036736">
    <property type="entry name" value="ACP-like_sf"/>
</dbReference>
<comment type="caution">
    <text evidence="8">The sequence shown here is derived from an EMBL/GenBank/DDBJ whole genome shotgun (WGS) entry which is preliminary data.</text>
</comment>
<name>A0ABQ3LC19_9SPHN</name>
<dbReference type="InterPro" id="IPR009081">
    <property type="entry name" value="PP-bd_ACP"/>
</dbReference>
<dbReference type="PROSITE" id="PS00012">
    <property type="entry name" value="PHOSPHOPANTETHEINE"/>
    <property type="match status" value="1"/>
</dbReference>
<organism evidence="8 9">
    <name type="scientific">Sphingomonas glacialis</name>
    <dbReference type="NCBI Taxonomy" id="658225"/>
    <lineage>
        <taxon>Bacteria</taxon>
        <taxon>Pseudomonadati</taxon>
        <taxon>Pseudomonadota</taxon>
        <taxon>Alphaproteobacteria</taxon>
        <taxon>Sphingomonadales</taxon>
        <taxon>Sphingomonadaceae</taxon>
        <taxon>Sphingomonas</taxon>
    </lineage>
</organism>
<keyword evidence="5" id="KW-0276">Fatty acid metabolism</keyword>
<evidence type="ECO:0000313" key="8">
    <source>
        <dbReference type="EMBL" id="GHH10876.1"/>
    </source>
</evidence>
<accession>A0ABQ3LC19</accession>
<dbReference type="Gene3D" id="1.10.1200.10">
    <property type="entry name" value="ACP-like"/>
    <property type="match status" value="1"/>
</dbReference>
<dbReference type="InterPro" id="IPR042099">
    <property type="entry name" value="ANL_N_sf"/>
</dbReference>
<dbReference type="Pfam" id="PF00501">
    <property type="entry name" value="AMP-binding"/>
    <property type="match status" value="1"/>
</dbReference>
<dbReference type="PROSITE" id="PS50075">
    <property type="entry name" value="CARRIER"/>
    <property type="match status" value="1"/>
</dbReference>
<keyword evidence="6" id="KW-0443">Lipid metabolism</keyword>
<dbReference type="RefSeq" id="WP_189675273.1">
    <property type="nucleotide sequence ID" value="NZ_BNAQ01000001.1"/>
</dbReference>
<dbReference type="Pfam" id="PF00550">
    <property type="entry name" value="PP-binding"/>
    <property type="match status" value="1"/>
</dbReference>
<comment type="similarity">
    <text evidence="1">Belongs to the ATP-dependent AMP-binding enzyme family.</text>
</comment>
<dbReference type="PANTHER" id="PTHR22754">
    <property type="entry name" value="DISCO-INTERACTING PROTEIN 2 DIP2 -RELATED"/>
    <property type="match status" value="1"/>
</dbReference>
<dbReference type="InterPro" id="IPR020845">
    <property type="entry name" value="AMP-binding_CS"/>
</dbReference>
<dbReference type="Pfam" id="PF23024">
    <property type="entry name" value="AMP-dom_DIP2-like"/>
    <property type="match status" value="1"/>
</dbReference>
<evidence type="ECO:0000256" key="2">
    <source>
        <dbReference type="ARBA" id="ARBA00022450"/>
    </source>
</evidence>
<dbReference type="InterPro" id="IPR000873">
    <property type="entry name" value="AMP-dep_synth/lig_dom"/>
</dbReference>
<evidence type="ECO:0000256" key="4">
    <source>
        <dbReference type="ARBA" id="ARBA00022598"/>
    </source>
</evidence>
<proteinExistence type="inferred from homology"/>
<keyword evidence="3" id="KW-0597">Phosphoprotein</keyword>
<sequence length="685" mass="73861">MRTAIIPAPSLSTPARGVTVAQTILERLRILAEERPDTRAFVHLQDGQVAGALSYGALRSRAGSIGAGLQSIGVRHGERVVLLFPSSLDFIASFLACQWIGAIPVPAYPPQRDALTARRIITHCEASWVLASTAVHHRIVSKFGGLSLSPDRLVAVDTEFGADVGEWVATPHEIALLQYTSGSTSAPKGVVLTHANLLANVAAITSHMGATSGETAVSWLPMYHDMGLIGMVLGSLYSGVTLYFMAPTEFVRNPARWLQAIVDTKARYSGGPNFAYQHCVDRIGPAVTADLDLSGWHVATNGAEPVRSGVLEAFCEKFAECGFSRKAFLPCYGLAESALMVTGVSVQDQAAVRYVDKTDLKHGRVVFRTRSAAGIQPFVSCGSVISGHDLVIADPATGERLPQNRCGEIWVSGPSVTPGYWAANAADAPDQPQPFAMLNNHDGEPKRYLRTGDLGFVSDGQLFVTGRIKDLIIVRGLNYHPQDLEEAAWRSHPAIEPSGVIAFQAEPSNPLDIILIAEIRREMLSKIDSADIVAAMRSALSSEFQLAGIAVGLVRPRALPRTSSGKVQRSRARDMHADGEFDCLTFDDRLALPGTTTELLAADADAAIHPRSETEAWLLELVARNLKIDRDLVRCDTPIIDMGIDSLSQLQLTHEISAKFGVEIEVEHYFDGVSIRGVGQLIENA</sequence>
<evidence type="ECO:0000313" key="9">
    <source>
        <dbReference type="Proteomes" id="UP000652430"/>
    </source>
</evidence>
<keyword evidence="2" id="KW-0596">Phosphopantetheine</keyword>
<dbReference type="InterPro" id="IPR040097">
    <property type="entry name" value="FAAL/FAAC"/>
</dbReference>
<evidence type="ECO:0000256" key="3">
    <source>
        <dbReference type="ARBA" id="ARBA00022553"/>
    </source>
</evidence>
<keyword evidence="4" id="KW-0436">Ligase</keyword>
<dbReference type="EMBL" id="BNAQ01000001">
    <property type="protein sequence ID" value="GHH10876.1"/>
    <property type="molecule type" value="Genomic_DNA"/>
</dbReference>
<dbReference type="CDD" id="cd05931">
    <property type="entry name" value="FAAL"/>
    <property type="match status" value="1"/>
</dbReference>
<evidence type="ECO:0000259" key="7">
    <source>
        <dbReference type="PROSITE" id="PS50075"/>
    </source>
</evidence>
<feature type="domain" description="Carrier" evidence="7">
    <location>
        <begin position="609"/>
        <end position="685"/>
    </location>
</feature>
<protein>
    <recommendedName>
        <fullName evidence="7">Carrier domain-containing protein</fullName>
    </recommendedName>
</protein>
<keyword evidence="9" id="KW-1185">Reference proteome</keyword>
<evidence type="ECO:0000256" key="5">
    <source>
        <dbReference type="ARBA" id="ARBA00022832"/>
    </source>
</evidence>
<dbReference type="Gene3D" id="3.40.50.12780">
    <property type="entry name" value="N-terminal domain of ligase-like"/>
    <property type="match status" value="1"/>
</dbReference>
<dbReference type="InterPro" id="IPR006162">
    <property type="entry name" value="Ppantetheine_attach_site"/>
</dbReference>
<dbReference type="Proteomes" id="UP000652430">
    <property type="component" value="Unassembled WGS sequence"/>
</dbReference>
<gene>
    <name evidence="8" type="ORF">GCM10008023_09230</name>
</gene>
<reference evidence="9" key="1">
    <citation type="journal article" date="2019" name="Int. J. Syst. Evol. Microbiol.">
        <title>The Global Catalogue of Microorganisms (GCM) 10K type strain sequencing project: providing services to taxonomists for standard genome sequencing and annotation.</title>
        <authorList>
            <consortium name="The Broad Institute Genomics Platform"/>
            <consortium name="The Broad Institute Genome Sequencing Center for Infectious Disease"/>
            <person name="Wu L."/>
            <person name="Ma J."/>
        </authorList>
    </citation>
    <scope>NUCLEOTIDE SEQUENCE [LARGE SCALE GENOMIC DNA]</scope>
    <source>
        <strain evidence="9">CGMCC 1.8957</strain>
    </source>
</reference>
<dbReference type="InterPro" id="IPR025110">
    <property type="entry name" value="AMP-bd_C"/>
</dbReference>